<keyword evidence="4" id="KW-0378">Hydrolase</keyword>
<evidence type="ECO:0000256" key="3">
    <source>
        <dbReference type="ARBA" id="ARBA00022670"/>
    </source>
</evidence>
<dbReference type="CDD" id="cd07018">
    <property type="entry name" value="S49_SppA_67K_type"/>
    <property type="match status" value="1"/>
</dbReference>
<dbReference type="InterPro" id="IPR047217">
    <property type="entry name" value="S49_SppA_67K_type_N"/>
</dbReference>
<evidence type="ECO:0000256" key="1">
    <source>
        <dbReference type="ARBA" id="ARBA00004370"/>
    </source>
</evidence>
<evidence type="ECO:0000256" key="6">
    <source>
        <dbReference type="ARBA" id="ARBA00023136"/>
    </source>
</evidence>
<accession>A0ABS5CZJ5</accession>
<reference evidence="9 10" key="1">
    <citation type="submission" date="2021-04" db="EMBL/GenBank/DDBJ databases">
        <title>Description of novel Flavobacterium sp. F-328.</title>
        <authorList>
            <person name="Saticioglu I.B."/>
        </authorList>
    </citation>
    <scope>NUCLEOTIDE SEQUENCE [LARGE SCALE GENOMIC DNA]</scope>
    <source>
        <strain evidence="9 10">F-328</strain>
    </source>
</reference>
<dbReference type="CDD" id="cd07023">
    <property type="entry name" value="S49_Sppa_N_C"/>
    <property type="match status" value="1"/>
</dbReference>
<feature type="domain" description="Peptidase S49" evidence="8">
    <location>
        <begin position="369"/>
        <end position="520"/>
    </location>
</feature>
<dbReference type="InterPro" id="IPR004634">
    <property type="entry name" value="Pept_S49_pIV"/>
</dbReference>
<dbReference type="SUPFAM" id="SSF52096">
    <property type="entry name" value="ClpP/crotonase"/>
    <property type="match status" value="2"/>
</dbReference>
<keyword evidence="5" id="KW-0720">Serine protease</keyword>
<dbReference type="InterPro" id="IPR004635">
    <property type="entry name" value="Pept_S49_SppA"/>
</dbReference>
<evidence type="ECO:0000313" key="9">
    <source>
        <dbReference type="EMBL" id="MBQ0907190.1"/>
    </source>
</evidence>
<evidence type="ECO:0000256" key="7">
    <source>
        <dbReference type="SAM" id="Phobius"/>
    </source>
</evidence>
<dbReference type="Proteomes" id="UP000679008">
    <property type="component" value="Unassembled WGS sequence"/>
</dbReference>
<sequence length="586" mass="64747">MRFLGNVLATVIGIFVFFMLFFFGIVLIGTIFGGESDGVVVDNNSVIELNLENVQNDYAGKYNDPWVTAFSENEKIGVIDIINSIEAAKTDDDIKGISILNNNSYLGMAQTKALRDALESFKQSGKFVMAYGNTYSQKEYYLNSVANTVYLNPVGEMDFKGLSSEVMFFKDFQEKSGLKMEVIRHGKYKSAVEPFLENQMSEANREQTTALLTSVWNSMIKDIAKSRNLSVTKLNEIATGLLGRTPEMAKAQKLIDVIAYEDVYHDAIKKALKVDKDEDYNSVSILDYAQKTATTASVNSATNEIAIIYAQGEIMGGEGDVTVIGEGSMRRSLQEARTNKDVKAIVLRIDSPGGSALTSDLIWREIELTKKVKPIVVSMGNYAASGGYYIACNANTIFAEESTITGSIGVFGVLPNFTTLATKIGIHTEQVKTHSNAADYSPFVPLDENFKAVTLEGVEHIYKTFVTRVAQGRKMSFAQVDSIAQGRVWTGAEALKIGLVDKIGGLDDAIAKAASLAKVKEYRTQNYPEYDKNFDDLLAGFPFAQSKERFIKEEIGEENYRMLNEIKKLQARQGVQAMLPFAIKMK</sequence>
<dbReference type="NCBIfam" id="TIGR00706">
    <property type="entry name" value="SppA_dom"/>
    <property type="match status" value="1"/>
</dbReference>
<dbReference type="PANTHER" id="PTHR33209:SF1">
    <property type="entry name" value="PEPTIDASE S49 DOMAIN-CONTAINING PROTEIN"/>
    <property type="match status" value="1"/>
</dbReference>
<dbReference type="InterPro" id="IPR047272">
    <property type="entry name" value="S49_SppA_C"/>
</dbReference>
<name>A0ABS5CZJ5_9FLAO</name>
<dbReference type="InterPro" id="IPR002142">
    <property type="entry name" value="Peptidase_S49"/>
</dbReference>
<evidence type="ECO:0000259" key="8">
    <source>
        <dbReference type="Pfam" id="PF01343"/>
    </source>
</evidence>
<dbReference type="PIRSF" id="PIRSF001217">
    <property type="entry name" value="Protease_4_SppA"/>
    <property type="match status" value="1"/>
</dbReference>
<keyword evidence="3" id="KW-0645">Protease</keyword>
<gene>
    <name evidence="9" type="primary">sppA</name>
    <name evidence="9" type="ORF">KBJ98_00575</name>
</gene>
<evidence type="ECO:0000256" key="2">
    <source>
        <dbReference type="ARBA" id="ARBA00008683"/>
    </source>
</evidence>
<keyword evidence="10" id="KW-1185">Reference proteome</keyword>
<keyword evidence="7" id="KW-0812">Transmembrane</keyword>
<feature type="transmembrane region" description="Helical" evidence="7">
    <location>
        <begin position="7"/>
        <end position="32"/>
    </location>
</feature>
<protein>
    <submittedName>
        <fullName evidence="9">Signal peptide peptidase SppA</fullName>
    </submittedName>
</protein>
<dbReference type="PANTHER" id="PTHR33209">
    <property type="entry name" value="PROTEASE 4"/>
    <property type="match status" value="1"/>
</dbReference>
<organism evidence="9 10">
    <name type="scientific">Flavobacterium erciyesense</name>
    <dbReference type="NCBI Taxonomy" id="2825842"/>
    <lineage>
        <taxon>Bacteria</taxon>
        <taxon>Pseudomonadati</taxon>
        <taxon>Bacteroidota</taxon>
        <taxon>Flavobacteriia</taxon>
        <taxon>Flavobacteriales</taxon>
        <taxon>Flavobacteriaceae</taxon>
        <taxon>Flavobacterium</taxon>
    </lineage>
</organism>
<feature type="domain" description="Peptidase S49" evidence="8">
    <location>
        <begin position="121"/>
        <end position="273"/>
    </location>
</feature>
<evidence type="ECO:0000313" key="10">
    <source>
        <dbReference type="Proteomes" id="UP000679008"/>
    </source>
</evidence>
<dbReference type="NCBIfam" id="TIGR00705">
    <property type="entry name" value="SppA_67K"/>
    <property type="match status" value="1"/>
</dbReference>
<comment type="similarity">
    <text evidence="2">Belongs to the peptidase S49 family.</text>
</comment>
<dbReference type="Pfam" id="PF01343">
    <property type="entry name" value="Peptidase_S49"/>
    <property type="match status" value="2"/>
</dbReference>
<evidence type="ECO:0000256" key="5">
    <source>
        <dbReference type="ARBA" id="ARBA00022825"/>
    </source>
</evidence>
<keyword evidence="7" id="KW-1133">Transmembrane helix</keyword>
<keyword evidence="6 7" id="KW-0472">Membrane</keyword>
<evidence type="ECO:0000256" key="4">
    <source>
        <dbReference type="ARBA" id="ARBA00022801"/>
    </source>
</evidence>
<dbReference type="Gene3D" id="3.90.226.10">
    <property type="entry name" value="2-enoyl-CoA Hydratase, Chain A, domain 1"/>
    <property type="match status" value="3"/>
</dbReference>
<comment type="subcellular location">
    <subcellularLocation>
        <location evidence="1">Membrane</location>
    </subcellularLocation>
</comment>
<proteinExistence type="inferred from homology"/>
<dbReference type="EMBL" id="JAGPXB010000001">
    <property type="protein sequence ID" value="MBQ0907190.1"/>
    <property type="molecule type" value="Genomic_DNA"/>
</dbReference>
<dbReference type="InterPro" id="IPR029045">
    <property type="entry name" value="ClpP/crotonase-like_dom_sf"/>
</dbReference>
<dbReference type="RefSeq" id="WP_210787837.1">
    <property type="nucleotide sequence ID" value="NZ_JAGPXB010000001.1"/>
</dbReference>
<comment type="caution">
    <text evidence="9">The sequence shown here is derived from an EMBL/GenBank/DDBJ whole genome shotgun (WGS) entry which is preliminary data.</text>
</comment>